<gene>
    <name evidence="2" type="ORF">MUN80_23940</name>
</gene>
<keyword evidence="1" id="KW-0732">Signal</keyword>
<dbReference type="SUPFAM" id="SSF49452">
    <property type="entry name" value="Starch-binding domain-like"/>
    <property type="match status" value="1"/>
</dbReference>
<sequence length="269" mass="28779">MALLRSFTHARFLFYFMLRAFRPAVVLALAMGALLTSCDASTKDSDPAPAAVGAISGMVTVQDEVGQPVANKAGITVTLEGSSTSVSTVTGADGSFQLKNLPWGTYKIVYKRNDLGTIQEASLVLNEQHRTLARTATLGQLASTVVTSFSLGGDGPLSNSQAYTVGVNHNSAVYPDDYGFRIYMGATAGVSSTNYQFTSLVYSNQNPTQFWFHYADLLKRGFKSGDMVYLVVYGAPGREVTYADPANGRAQLVSNLNPTPSAVRSFVLP</sequence>
<feature type="chain" id="PRO_5045700232" evidence="1">
    <location>
        <begin position="43"/>
        <end position="269"/>
    </location>
</feature>
<evidence type="ECO:0000256" key="1">
    <source>
        <dbReference type="SAM" id="SignalP"/>
    </source>
</evidence>
<dbReference type="Pfam" id="PF13620">
    <property type="entry name" value="CarboxypepD_reg"/>
    <property type="match status" value="1"/>
</dbReference>
<keyword evidence="3" id="KW-1185">Reference proteome</keyword>
<dbReference type="Proteomes" id="UP000831785">
    <property type="component" value="Chromosome"/>
</dbReference>
<dbReference type="EMBL" id="CP095049">
    <property type="protein sequence ID" value="UOQ52781.1"/>
    <property type="molecule type" value="Genomic_DNA"/>
</dbReference>
<organism evidence="2 3">
    <name type="scientific">Hymenobacter cellulosivorans</name>
    <dbReference type="NCBI Taxonomy" id="2932249"/>
    <lineage>
        <taxon>Bacteria</taxon>
        <taxon>Pseudomonadati</taxon>
        <taxon>Bacteroidota</taxon>
        <taxon>Cytophagia</taxon>
        <taxon>Cytophagales</taxon>
        <taxon>Hymenobacteraceae</taxon>
        <taxon>Hymenobacter</taxon>
    </lineage>
</organism>
<name>A0ABY4FE96_9BACT</name>
<proteinExistence type="predicted"/>
<evidence type="ECO:0000313" key="3">
    <source>
        <dbReference type="Proteomes" id="UP000831785"/>
    </source>
</evidence>
<dbReference type="RefSeq" id="WP_244717093.1">
    <property type="nucleotide sequence ID" value="NZ_CP095049.1"/>
</dbReference>
<protein>
    <submittedName>
        <fullName evidence="2">Carboxypeptidase-like regulatory domain-containing protein</fullName>
    </submittedName>
</protein>
<evidence type="ECO:0000313" key="2">
    <source>
        <dbReference type="EMBL" id="UOQ52781.1"/>
    </source>
</evidence>
<accession>A0ABY4FE96</accession>
<dbReference type="Gene3D" id="2.60.40.1120">
    <property type="entry name" value="Carboxypeptidase-like, regulatory domain"/>
    <property type="match status" value="1"/>
</dbReference>
<reference evidence="2 3" key="1">
    <citation type="submission" date="2022-04" db="EMBL/GenBank/DDBJ databases">
        <title>Hymenobacter sp. isolated from the air.</title>
        <authorList>
            <person name="Won M."/>
            <person name="Lee C.-M."/>
            <person name="Woen H.-Y."/>
            <person name="Kwon S.-W."/>
        </authorList>
    </citation>
    <scope>NUCLEOTIDE SEQUENCE [LARGE SCALE GENOMIC DNA]</scope>
    <source>
        <strain evidence="3">5116 S-27</strain>
    </source>
</reference>
<feature type="signal peptide" evidence="1">
    <location>
        <begin position="1"/>
        <end position="42"/>
    </location>
</feature>
<dbReference type="InterPro" id="IPR013784">
    <property type="entry name" value="Carb-bd-like_fold"/>
</dbReference>